<evidence type="ECO:0000313" key="2">
    <source>
        <dbReference type="Proteomes" id="UP000188637"/>
    </source>
</evidence>
<keyword evidence="1" id="KW-0282">Flagellum</keyword>
<protein>
    <submittedName>
        <fullName evidence="1">Flagellar biosynthesis protein FlhB</fullName>
    </submittedName>
</protein>
<keyword evidence="1" id="KW-0969">Cilium</keyword>
<keyword evidence="2" id="KW-1185">Reference proteome</keyword>
<name>A0ACC8XJ96_9FIRM</name>
<reference evidence="1" key="1">
    <citation type="submission" date="2016-08" db="EMBL/GenBank/DDBJ databases">
        <authorList>
            <person name="Ngugi D.K."/>
            <person name="Miyake S."/>
            <person name="Stingl U."/>
        </authorList>
    </citation>
    <scope>NUCLEOTIDE SEQUENCE</scope>
    <source>
        <strain evidence="1">SCG-D08WGA-EpuloA1</strain>
    </source>
</reference>
<dbReference type="EMBL" id="LJHD01000024">
    <property type="protein sequence ID" value="ONI46343.1"/>
    <property type="molecule type" value="Genomic_DNA"/>
</dbReference>
<proteinExistence type="predicted"/>
<evidence type="ECO:0000313" key="1">
    <source>
        <dbReference type="EMBL" id="ONI46343.1"/>
    </source>
</evidence>
<accession>A0ACC8XJ96</accession>
<dbReference type="Proteomes" id="UP000188637">
    <property type="component" value="Unassembled WGS sequence"/>
</dbReference>
<comment type="caution">
    <text evidence="1">The sequence shown here is derived from an EMBL/GenBank/DDBJ whole genome shotgun (WGS) entry which is preliminary data.</text>
</comment>
<sequence>MRYNLDLQFFSAESEGRTESATPKKRKEARDKGQVAKSQELNTAVLIMAFFAIMMVMGGNYLENCLDLFSTLYKQMSILVKEFETLYFLHIVREAILEIILINIVLFLGLAVTALVISYMQVGYKFTLEPMAPKFNKMNPLTGVKKIISTEALFQLGLSIGKVTFLGAIFVNTLLGQVPSFMSFYNMTMKNVAVYVIDVIRDIGFSIGLAFLTLASIDYAYQKYKFEESLKMTKQDIKDEYKQSEGDPQIKGKIRQKMREMSMRRMMEAVPNADVIITNPTHFAVAVYYDKDNAAAPVVVAKGIDFMAQKIKEVAKDNKVQIVENKALARALYYTVEVDHPIPPELYKAVAEVLAYVYQLEEQQGGRRR</sequence>
<gene>
    <name evidence="1" type="ORF">AN640_00800</name>
</gene>
<keyword evidence="1" id="KW-0966">Cell projection</keyword>
<organism evidence="1 2">
    <name type="scientific">Candidatus Epulonipiscium fishelsonii</name>
    <dbReference type="NCBI Taxonomy" id="77094"/>
    <lineage>
        <taxon>Bacteria</taxon>
        <taxon>Bacillati</taxon>
        <taxon>Bacillota</taxon>
        <taxon>Clostridia</taxon>
        <taxon>Lachnospirales</taxon>
        <taxon>Lachnospiraceae</taxon>
        <taxon>Candidatus Epulonipiscium</taxon>
    </lineage>
</organism>